<protein>
    <submittedName>
        <fullName evidence="1">Uncharacterized protein</fullName>
    </submittedName>
</protein>
<gene>
    <name evidence="1" type="ORF">GWR20_20300</name>
</gene>
<dbReference type="Proteomes" id="UP000466523">
    <property type="component" value="Unassembled WGS sequence"/>
</dbReference>
<accession>A0A7K3LGJ4</accession>
<evidence type="ECO:0000313" key="2">
    <source>
        <dbReference type="Proteomes" id="UP000466523"/>
    </source>
</evidence>
<dbReference type="AlphaFoldDB" id="A0A7K3LGJ4"/>
<proteinExistence type="predicted"/>
<dbReference type="RefSeq" id="WP_046286035.1">
    <property type="nucleotide sequence ID" value="NZ_JAACYR010000095.1"/>
</dbReference>
<comment type="caution">
    <text evidence="1">The sequence shown here is derived from an EMBL/GenBank/DDBJ whole genome shotgun (WGS) entry which is preliminary data.</text>
</comment>
<name>A0A7K3LGJ4_9MYCO</name>
<reference evidence="1 2" key="1">
    <citation type="submission" date="2020-01" db="EMBL/GenBank/DDBJ databases">
        <authorList>
            <person name="Sanchez-Estrada R."/>
            <person name="Gonzalez-Y-Merchand J.A."/>
            <person name="Rivera-Gutierrez S."/>
        </authorList>
    </citation>
    <scope>NUCLEOTIDE SEQUENCE [LARGE SCALE GENOMIC DNA]</scope>
    <source>
        <strain evidence="1 2">CST 7247</strain>
    </source>
</reference>
<sequence>MPQAPVVDPASRTASSWSARLAALKSRHVPDDDPRIIECREGLAYWRVRRSIDAERGQLSRAGVDRLRGQLSGAVAS</sequence>
<evidence type="ECO:0000313" key="1">
    <source>
        <dbReference type="EMBL" id="NDJ91458.1"/>
    </source>
</evidence>
<organism evidence="1 2">
    <name type="scientific">Mycolicibacter kumamotonensis</name>
    <dbReference type="NCBI Taxonomy" id="354243"/>
    <lineage>
        <taxon>Bacteria</taxon>
        <taxon>Bacillati</taxon>
        <taxon>Actinomycetota</taxon>
        <taxon>Actinomycetes</taxon>
        <taxon>Mycobacteriales</taxon>
        <taxon>Mycobacteriaceae</taxon>
        <taxon>Mycolicibacter</taxon>
    </lineage>
</organism>
<dbReference type="EMBL" id="JAACYR010000095">
    <property type="protein sequence ID" value="NDJ91458.1"/>
    <property type="molecule type" value="Genomic_DNA"/>
</dbReference>